<keyword evidence="3 5" id="KW-0949">S-adenosyl-L-methionine</keyword>
<dbReference type="PANTHER" id="PTHR11727:SF17">
    <property type="entry name" value="DIMETHYLADENOSINE TRANSFERASE 1, MITOCHONDRIAL"/>
    <property type="match status" value="1"/>
</dbReference>
<dbReference type="Pfam" id="PF00398">
    <property type="entry name" value="RrnaAD"/>
    <property type="match status" value="1"/>
</dbReference>
<dbReference type="PANTHER" id="PTHR11727">
    <property type="entry name" value="DIMETHYLADENOSINE TRANSFERASE"/>
    <property type="match status" value="1"/>
</dbReference>
<reference evidence="6 7" key="1">
    <citation type="submission" date="2015-09" db="EMBL/GenBank/DDBJ databases">
        <title>Host preference determinants of Valsa canker pathogens revealed by comparative genomics.</title>
        <authorList>
            <person name="Yin Z."/>
            <person name="Huang L."/>
        </authorList>
    </citation>
    <scope>NUCLEOTIDE SEQUENCE [LARGE SCALE GENOMIC DNA]</scope>
    <source>
        <strain evidence="6 7">03-1</strain>
    </source>
</reference>
<accession>A0A423VHG9</accession>
<dbReference type="GO" id="GO:0005759">
    <property type="term" value="C:mitochondrial matrix"/>
    <property type="evidence" value="ECO:0007669"/>
    <property type="project" value="TreeGrafter"/>
</dbReference>
<evidence type="ECO:0000256" key="4">
    <source>
        <dbReference type="ARBA" id="ARBA00022884"/>
    </source>
</evidence>
<evidence type="ECO:0000256" key="2">
    <source>
        <dbReference type="ARBA" id="ARBA00022679"/>
    </source>
</evidence>
<gene>
    <name evidence="6" type="ORF">VMCG_09740</name>
</gene>
<keyword evidence="4" id="KW-0694">RNA-binding</keyword>
<dbReference type="SUPFAM" id="SSF53335">
    <property type="entry name" value="S-adenosyl-L-methionine-dependent methyltransferases"/>
    <property type="match status" value="1"/>
</dbReference>
<dbReference type="InterPro" id="IPR029063">
    <property type="entry name" value="SAM-dependent_MTases_sf"/>
</dbReference>
<dbReference type="Gene3D" id="3.40.50.150">
    <property type="entry name" value="Vaccinia Virus protein VP39"/>
    <property type="match status" value="1"/>
</dbReference>
<dbReference type="GO" id="GO:0034245">
    <property type="term" value="C:mitochondrial DNA-directed RNA polymerase complex"/>
    <property type="evidence" value="ECO:0007669"/>
    <property type="project" value="TreeGrafter"/>
</dbReference>
<comment type="similarity">
    <text evidence="5">Belongs to the class I-like SAM-binding methyltransferase superfamily. rRNA adenine N(6)-methyltransferase family.</text>
</comment>
<organism evidence="6 7">
    <name type="scientific">Cytospora schulzeri</name>
    <dbReference type="NCBI Taxonomy" id="448051"/>
    <lineage>
        <taxon>Eukaryota</taxon>
        <taxon>Fungi</taxon>
        <taxon>Dikarya</taxon>
        <taxon>Ascomycota</taxon>
        <taxon>Pezizomycotina</taxon>
        <taxon>Sordariomycetes</taxon>
        <taxon>Sordariomycetidae</taxon>
        <taxon>Diaporthales</taxon>
        <taxon>Cytosporaceae</taxon>
        <taxon>Cytospora</taxon>
    </lineage>
</organism>
<evidence type="ECO:0000256" key="3">
    <source>
        <dbReference type="ARBA" id="ARBA00022691"/>
    </source>
</evidence>
<keyword evidence="2 5" id="KW-0808">Transferase</keyword>
<dbReference type="EC" id="2.1.1.-" evidence="5"/>
<comment type="caution">
    <text evidence="6">The sequence shown here is derived from an EMBL/GenBank/DDBJ whole genome shotgun (WGS) entry which is preliminary data.</text>
</comment>
<dbReference type="OrthoDB" id="16079at2759"/>
<keyword evidence="5" id="KW-0698">rRNA processing</keyword>
<evidence type="ECO:0000313" key="7">
    <source>
        <dbReference type="Proteomes" id="UP000283895"/>
    </source>
</evidence>
<dbReference type="GO" id="GO:0032259">
    <property type="term" value="P:methylation"/>
    <property type="evidence" value="ECO:0007669"/>
    <property type="project" value="UniProtKB-KW"/>
</dbReference>
<dbReference type="InterPro" id="IPR001737">
    <property type="entry name" value="KsgA/Erm"/>
</dbReference>
<sequence>MPTAGEQLPRRGNGRALFLSLLPPTRLNAANSVLPQRRWRSWNDKSRGSPGNGDYDAVTPLAKQLQDTDVFTTAAARRVTRLKKEKALKKAEEDKLKVPKRRGRPKKIVEIKVEEKEEEKERPTGDRTRVNIVDEKLVDDVINYLKPSLERHKGCDLISIYPGAGLFTNALHDVLKPRSHLLLEPDEALYTPFLKPTLKDKGSRLIPKSGIVWQDLAEVLTPEYLPHQKEVDRKNLKEPPPRNDTLLVSMNLAMHPKRKYMLFDSMSRMVIYQLLSSLRTSTLFQKYGQVRMLIWVPDDEKLGLLPRTIQQRKKLAIEGELTTEYISEVCGSDSTLDEEETETKTRGTRLRPKQMELESMRLTLNRMKEGGFVTPEGRETRMMRLFLESGRPLDKPVPLTEEEAIYEKSFHKELEVLREQYKQGVFTTKDPIYPRFRMLRAYSNWLEKRASRLLQFTRKYEEVWEAYGKALEAKAKGWKTAEKLMERAKQLNEAYNVACDALPEYMLAQVKLMQDQLHSLQQPEHLGPLMMWDRRPYEPLPVKATDFFPNLACTLLDFQPKAMHPGLRAIGPGTNNAGDIFDMILGVVLQSVREPIPELLDQVWPGTSEGIVPLCPKLTDPEQGGSPLFGEATVGSRAANEGQLLQVLEEFMKWPFRPSYPELVGRLADEKLIDETSIMSEDGTGSLMGNNTMDAF</sequence>
<evidence type="ECO:0000256" key="5">
    <source>
        <dbReference type="RuleBase" id="RU362106"/>
    </source>
</evidence>
<dbReference type="GO" id="GO:0006364">
    <property type="term" value="P:rRNA processing"/>
    <property type="evidence" value="ECO:0007669"/>
    <property type="project" value="UniProtKB-KW"/>
</dbReference>
<dbReference type="GO" id="GO:0006391">
    <property type="term" value="P:transcription initiation at mitochondrial promoter"/>
    <property type="evidence" value="ECO:0007669"/>
    <property type="project" value="TreeGrafter"/>
</dbReference>
<keyword evidence="1 5" id="KW-0489">Methyltransferase</keyword>
<dbReference type="GO" id="GO:0003723">
    <property type="term" value="F:RNA binding"/>
    <property type="evidence" value="ECO:0007669"/>
    <property type="project" value="UniProtKB-KW"/>
</dbReference>
<dbReference type="GO" id="GO:0034246">
    <property type="term" value="F:mitochondrial transcription factor activity"/>
    <property type="evidence" value="ECO:0007669"/>
    <property type="project" value="TreeGrafter"/>
</dbReference>
<evidence type="ECO:0000313" key="6">
    <source>
        <dbReference type="EMBL" id="ROV90363.1"/>
    </source>
</evidence>
<keyword evidence="7" id="KW-1185">Reference proteome</keyword>
<proteinExistence type="inferred from homology"/>
<evidence type="ECO:0000256" key="1">
    <source>
        <dbReference type="ARBA" id="ARBA00022603"/>
    </source>
</evidence>
<name>A0A423VHG9_9PEZI</name>
<protein>
    <recommendedName>
        <fullName evidence="5">rRNA adenine N(6)-methyltransferase</fullName>
        <ecNumber evidence="5">2.1.1.-</ecNumber>
    </recommendedName>
</protein>
<dbReference type="AlphaFoldDB" id="A0A423VHG9"/>
<dbReference type="GO" id="GO:0008168">
    <property type="term" value="F:methyltransferase activity"/>
    <property type="evidence" value="ECO:0007669"/>
    <property type="project" value="UniProtKB-KW"/>
</dbReference>
<dbReference type="Proteomes" id="UP000283895">
    <property type="component" value="Unassembled WGS sequence"/>
</dbReference>
<dbReference type="EMBL" id="LKEA01000063">
    <property type="protein sequence ID" value="ROV90363.1"/>
    <property type="molecule type" value="Genomic_DNA"/>
</dbReference>